<dbReference type="SUPFAM" id="SSF50346">
    <property type="entry name" value="PRC-barrel domain"/>
    <property type="match status" value="1"/>
</dbReference>
<protein>
    <recommendedName>
        <fullName evidence="1">PRC-barrel domain-containing protein</fullName>
    </recommendedName>
</protein>
<sequence length="84" mass="9052">MLFKISDLGLRDIVNLVDGAKLGPVKDVHFDPETGQVLSLVLSSGRKYFGLLSAGSDVVVPWEKIKKIGIDTVLVEIESAAKTL</sequence>
<organism evidence="2 3">
    <name type="scientific">Pelotomaculum propionicicum</name>
    <dbReference type="NCBI Taxonomy" id="258475"/>
    <lineage>
        <taxon>Bacteria</taxon>
        <taxon>Bacillati</taxon>
        <taxon>Bacillota</taxon>
        <taxon>Clostridia</taxon>
        <taxon>Eubacteriales</taxon>
        <taxon>Desulfotomaculaceae</taxon>
        <taxon>Pelotomaculum</taxon>
    </lineage>
</organism>
<keyword evidence="3" id="KW-1185">Reference proteome</keyword>
<evidence type="ECO:0000313" key="3">
    <source>
        <dbReference type="Proteomes" id="UP000297597"/>
    </source>
</evidence>
<feature type="domain" description="PRC-barrel" evidence="1">
    <location>
        <begin position="3"/>
        <end position="77"/>
    </location>
</feature>
<dbReference type="OrthoDB" id="6024937at2"/>
<proteinExistence type="predicted"/>
<dbReference type="Pfam" id="PF05239">
    <property type="entry name" value="PRC"/>
    <property type="match status" value="1"/>
</dbReference>
<dbReference type="Proteomes" id="UP000297597">
    <property type="component" value="Unassembled WGS sequence"/>
</dbReference>
<dbReference type="NCBIfam" id="TIGR02888">
    <property type="entry name" value="spore_YlmC_YmxH"/>
    <property type="match status" value="1"/>
</dbReference>
<dbReference type="EMBL" id="QFFZ01000065">
    <property type="protein sequence ID" value="TEB08981.1"/>
    <property type="molecule type" value="Genomic_DNA"/>
</dbReference>
<dbReference type="InterPro" id="IPR011033">
    <property type="entry name" value="PRC_barrel-like_sf"/>
</dbReference>
<reference evidence="2 3" key="1">
    <citation type="journal article" date="2018" name="Environ. Microbiol.">
        <title>Novel energy conservation strategies and behaviour of Pelotomaculum schinkii driving syntrophic propionate catabolism.</title>
        <authorList>
            <person name="Hidalgo-Ahumada C.A.P."/>
            <person name="Nobu M.K."/>
            <person name="Narihiro T."/>
            <person name="Tamaki H."/>
            <person name="Liu W.T."/>
            <person name="Kamagata Y."/>
            <person name="Stams A.J.M."/>
            <person name="Imachi H."/>
            <person name="Sousa D.Z."/>
        </authorList>
    </citation>
    <scope>NUCLEOTIDE SEQUENCE [LARGE SCALE GENOMIC DNA]</scope>
    <source>
        <strain evidence="2 3">MGP</strain>
    </source>
</reference>
<evidence type="ECO:0000259" key="1">
    <source>
        <dbReference type="Pfam" id="PF05239"/>
    </source>
</evidence>
<comment type="caution">
    <text evidence="2">The sequence shown here is derived from an EMBL/GenBank/DDBJ whole genome shotgun (WGS) entry which is preliminary data.</text>
</comment>
<dbReference type="AlphaFoldDB" id="A0A4Y7RJJ3"/>
<dbReference type="RefSeq" id="WP_134215645.1">
    <property type="nucleotide sequence ID" value="NZ_QFFZ01000065.1"/>
</dbReference>
<evidence type="ECO:0000313" key="2">
    <source>
        <dbReference type="EMBL" id="TEB08981.1"/>
    </source>
</evidence>
<dbReference type="PANTHER" id="PTHR40061:SF1">
    <property type="entry name" value="SPORULATION PROTEIN YLMC-RELATED"/>
    <property type="match status" value="1"/>
</dbReference>
<dbReference type="Gene3D" id="2.30.30.240">
    <property type="entry name" value="PRC-barrel domain"/>
    <property type="match status" value="1"/>
</dbReference>
<accession>A0A4Y7RJJ3</accession>
<dbReference type="InterPro" id="IPR027275">
    <property type="entry name" value="PRC-brl_dom"/>
</dbReference>
<gene>
    <name evidence="2" type="ORF">Pmgp_03473</name>
</gene>
<dbReference type="PANTHER" id="PTHR40061">
    <property type="entry name" value="SPORULATION PROTEIN YLMC-RELATED"/>
    <property type="match status" value="1"/>
</dbReference>
<dbReference type="InterPro" id="IPR014238">
    <property type="entry name" value="Spore_YlmC/YmxH"/>
</dbReference>
<name>A0A4Y7RJJ3_9FIRM</name>